<dbReference type="InterPro" id="IPR016181">
    <property type="entry name" value="Acyl_CoA_acyltransferase"/>
</dbReference>
<feature type="domain" description="N-acetyltransferase" evidence="1">
    <location>
        <begin position="7"/>
        <end position="141"/>
    </location>
</feature>
<dbReference type="Pfam" id="PF13673">
    <property type="entry name" value="Acetyltransf_10"/>
    <property type="match status" value="1"/>
</dbReference>
<keyword evidence="2" id="KW-0687">Ribonucleoprotein</keyword>
<dbReference type="InterPro" id="IPR053144">
    <property type="entry name" value="Acetyltransferase_Butenolide"/>
</dbReference>
<dbReference type="Proteomes" id="UP000577362">
    <property type="component" value="Unassembled WGS sequence"/>
</dbReference>
<evidence type="ECO:0000313" key="3">
    <source>
        <dbReference type="Proteomes" id="UP000577362"/>
    </source>
</evidence>
<dbReference type="GO" id="GO:0016747">
    <property type="term" value="F:acyltransferase activity, transferring groups other than amino-acyl groups"/>
    <property type="evidence" value="ECO:0007669"/>
    <property type="project" value="InterPro"/>
</dbReference>
<accession>A0A840BWU6</accession>
<dbReference type="SUPFAM" id="SSF55729">
    <property type="entry name" value="Acyl-CoA N-acyltransferases (Nat)"/>
    <property type="match status" value="1"/>
</dbReference>
<dbReference type="Gene3D" id="3.40.630.30">
    <property type="match status" value="1"/>
</dbReference>
<dbReference type="GO" id="GO:0005840">
    <property type="term" value="C:ribosome"/>
    <property type="evidence" value="ECO:0007669"/>
    <property type="project" value="UniProtKB-KW"/>
</dbReference>
<dbReference type="AlphaFoldDB" id="A0A840BWU6"/>
<evidence type="ECO:0000313" key="2">
    <source>
        <dbReference type="EMBL" id="MBB4017825.1"/>
    </source>
</evidence>
<name>A0A840BWU6_9HYPH</name>
<proteinExistence type="predicted"/>
<dbReference type="EMBL" id="JACIEN010000003">
    <property type="protein sequence ID" value="MBB4017825.1"/>
    <property type="molecule type" value="Genomic_DNA"/>
</dbReference>
<evidence type="ECO:0000259" key="1">
    <source>
        <dbReference type="PROSITE" id="PS51186"/>
    </source>
</evidence>
<dbReference type="InterPro" id="IPR000182">
    <property type="entry name" value="GNAT_dom"/>
</dbReference>
<dbReference type="PANTHER" id="PTHR43233:SF1">
    <property type="entry name" value="FAMILY N-ACETYLTRANSFERASE, PUTATIVE (AFU_ORTHOLOGUE AFUA_6G03350)-RELATED"/>
    <property type="match status" value="1"/>
</dbReference>
<sequence length="141" mass="15605">MTASRPILYGREDSLDRAEFRRVLIESGLGAIRPVDDEARLEAMLSGADLIVTARRDEPGRPLLGVARCVTDFSWCCYLSELAVSRSAQGLGIGKGLLDETRRLIGPQVSLMLASVPDAVGFYERAGMARIADAFWYRRER</sequence>
<keyword evidence="3" id="KW-1185">Reference proteome</keyword>
<organism evidence="2 3">
    <name type="scientific">Chelatococcus caeni</name>
    <dbReference type="NCBI Taxonomy" id="1348468"/>
    <lineage>
        <taxon>Bacteria</taxon>
        <taxon>Pseudomonadati</taxon>
        <taxon>Pseudomonadota</taxon>
        <taxon>Alphaproteobacteria</taxon>
        <taxon>Hyphomicrobiales</taxon>
        <taxon>Chelatococcaceae</taxon>
        <taxon>Chelatococcus</taxon>
    </lineage>
</organism>
<protein>
    <submittedName>
        <fullName evidence="2">Ribosomal protein S18 acetylase RimI-like enzyme</fullName>
    </submittedName>
</protein>
<reference evidence="2 3" key="1">
    <citation type="submission" date="2020-08" db="EMBL/GenBank/DDBJ databases">
        <title>Genomic Encyclopedia of Type Strains, Phase IV (KMG-IV): sequencing the most valuable type-strain genomes for metagenomic binning, comparative biology and taxonomic classification.</title>
        <authorList>
            <person name="Goeker M."/>
        </authorList>
    </citation>
    <scope>NUCLEOTIDE SEQUENCE [LARGE SCALE GENOMIC DNA]</scope>
    <source>
        <strain evidence="2 3">DSM 103737</strain>
    </source>
</reference>
<dbReference type="RefSeq" id="WP_183317006.1">
    <property type="nucleotide sequence ID" value="NZ_JACIEN010000003.1"/>
</dbReference>
<dbReference type="PANTHER" id="PTHR43233">
    <property type="entry name" value="FAMILY N-ACETYLTRANSFERASE, PUTATIVE (AFU_ORTHOLOGUE AFUA_6G03350)-RELATED"/>
    <property type="match status" value="1"/>
</dbReference>
<keyword evidence="2" id="KW-0689">Ribosomal protein</keyword>
<comment type="caution">
    <text evidence="2">The sequence shown here is derived from an EMBL/GenBank/DDBJ whole genome shotgun (WGS) entry which is preliminary data.</text>
</comment>
<gene>
    <name evidence="2" type="ORF">GGR16_002859</name>
</gene>
<dbReference type="PROSITE" id="PS51186">
    <property type="entry name" value="GNAT"/>
    <property type="match status" value="1"/>
</dbReference>